<dbReference type="Proteomes" id="UP001143463">
    <property type="component" value="Unassembled WGS sequence"/>
</dbReference>
<evidence type="ECO:0000256" key="1">
    <source>
        <dbReference type="SAM" id="MobiDB-lite"/>
    </source>
</evidence>
<organism evidence="2 3">
    <name type="scientific">Pseudonocardia halophobica</name>
    <dbReference type="NCBI Taxonomy" id="29401"/>
    <lineage>
        <taxon>Bacteria</taxon>
        <taxon>Bacillati</taxon>
        <taxon>Actinomycetota</taxon>
        <taxon>Actinomycetes</taxon>
        <taxon>Pseudonocardiales</taxon>
        <taxon>Pseudonocardiaceae</taxon>
        <taxon>Pseudonocardia</taxon>
    </lineage>
</organism>
<comment type="caution">
    <text evidence="2">The sequence shown here is derived from an EMBL/GenBank/DDBJ whole genome shotgun (WGS) entry which is preliminary data.</text>
</comment>
<dbReference type="RefSeq" id="WP_037049089.1">
    <property type="nucleotide sequence ID" value="NZ_BAAAUZ010000003.1"/>
</dbReference>
<reference evidence="2" key="1">
    <citation type="journal article" date="2014" name="Int. J. Syst. Evol. Microbiol.">
        <title>Complete genome sequence of Corynebacterium casei LMG S-19264T (=DSM 44701T), isolated from a smear-ripened cheese.</title>
        <authorList>
            <consortium name="US DOE Joint Genome Institute (JGI-PGF)"/>
            <person name="Walter F."/>
            <person name="Albersmeier A."/>
            <person name="Kalinowski J."/>
            <person name="Ruckert C."/>
        </authorList>
    </citation>
    <scope>NUCLEOTIDE SEQUENCE</scope>
    <source>
        <strain evidence="2">VKM Ac-1069</strain>
    </source>
</reference>
<keyword evidence="3" id="KW-1185">Reference proteome</keyword>
<feature type="region of interest" description="Disordered" evidence="1">
    <location>
        <begin position="56"/>
        <end position="75"/>
    </location>
</feature>
<name>A0A9W6L476_9PSEU</name>
<dbReference type="AlphaFoldDB" id="A0A9W6L476"/>
<evidence type="ECO:0000313" key="3">
    <source>
        <dbReference type="Proteomes" id="UP001143463"/>
    </source>
</evidence>
<gene>
    <name evidence="2" type="ORF">GCM10017577_45100</name>
</gene>
<evidence type="ECO:0000313" key="2">
    <source>
        <dbReference type="EMBL" id="GLL13367.1"/>
    </source>
</evidence>
<accession>A0A9W6L476</accession>
<reference evidence="2" key="2">
    <citation type="submission" date="2023-01" db="EMBL/GenBank/DDBJ databases">
        <authorList>
            <person name="Sun Q."/>
            <person name="Evtushenko L."/>
        </authorList>
    </citation>
    <scope>NUCLEOTIDE SEQUENCE</scope>
    <source>
        <strain evidence="2">VKM Ac-1069</strain>
    </source>
</reference>
<protein>
    <submittedName>
        <fullName evidence="2">Uncharacterized protein</fullName>
    </submittedName>
</protein>
<proteinExistence type="predicted"/>
<dbReference type="EMBL" id="BSFQ01000021">
    <property type="protein sequence ID" value="GLL13367.1"/>
    <property type="molecule type" value="Genomic_DNA"/>
</dbReference>
<sequence>MANPDGVQLLIDQLDRLGPDASRAVAQQAARIAFSEDVRTDQDVAQVFKFLYSATAQPAPADPAHPDLSSGEISR</sequence>